<name>A0ABR8D3P6_9NOST</name>
<dbReference type="Gene3D" id="3.90.550.10">
    <property type="entry name" value="Spore Coat Polysaccharide Biosynthesis Protein SpsA, Chain A"/>
    <property type="match status" value="1"/>
</dbReference>
<feature type="domain" description="Glycosyltransferase 2-like" evidence="6">
    <location>
        <begin position="7"/>
        <end position="186"/>
    </location>
</feature>
<dbReference type="EMBL" id="JACJSG010000012">
    <property type="protein sequence ID" value="MBD2501058.1"/>
    <property type="molecule type" value="Genomic_DNA"/>
</dbReference>
<keyword evidence="5" id="KW-1133">Transmembrane helix</keyword>
<evidence type="ECO:0000256" key="4">
    <source>
        <dbReference type="ARBA" id="ARBA00022679"/>
    </source>
</evidence>
<evidence type="ECO:0000256" key="1">
    <source>
        <dbReference type="ARBA" id="ARBA00004776"/>
    </source>
</evidence>
<dbReference type="InterPro" id="IPR029044">
    <property type="entry name" value="Nucleotide-diphossugar_trans"/>
</dbReference>
<sequence length="323" mass="37640">MYPKVCAVIPTRNRKDITLRFLESFSKQSYINLDTVIVDANSTDGTQDAVVRKFPKITLINVDDNSYWTASTNRGVELALRKGYDFILTINDDSNIDTDYVANLVQLSVKNNILILGSRIDYMLKPGLIWSLGAYSQWGSREILQLSYHTQWADNLPSRIREKDFIDVDSLPGNGVLIHRSVFEQIGIYDEFWLPHYHSDSEFIMRAIKKGIPAYCAVNVVVYNDCPVEETEIKITTLRQLFYTYFKKKSHLFFVPIFYLVLMYCPFGKKLLTLMYVYLTPIIIPFKDKLLLITEKIQKARRLLLKLSLIFISWLINLRFRNE</sequence>
<dbReference type="RefSeq" id="WP_190471093.1">
    <property type="nucleotide sequence ID" value="NZ_JACJSG010000012.1"/>
</dbReference>
<reference evidence="7 8" key="1">
    <citation type="journal article" date="2020" name="ISME J.">
        <title>Comparative genomics reveals insights into cyanobacterial evolution and habitat adaptation.</title>
        <authorList>
            <person name="Chen M.Y."/>
            <person name="Teng W.K."/>
            <person name="Zhao L."/>
            <person name="Hu C.X."/>
            <person name="Zhou Y.K."/>
            <person name="Han B.P."/>
            <person name="Song L.R."/>
            <person name="Shu W.S."/>
        </authorList>
    </citation>
    <scope>NUCLEOTIDE SEQUENCE [LARGE SCALE GENOMIC DNA]</scope>
    <source>
        <strain evidence="7 8">FACHB-119</strain>
    </source>
</reference>
<dbReference type="InterPro" id="IPR001173">
    <property type="entry name" value="Glyco_trans_2-like"/>
</dbReference>
<evidence type="ECO:0000259" key="6">
    <source>
        <dbReference type="Pfam" id="PF00535"/>
    </source>
</evidence>
<comment type="pathway">
    <text evidence="1">Cell wall biogenesis; cell wall polysaccharide biosynthesis.</text>
</comment>
<evidence type="ECO:0000256" key="5">
    <source>
        <dbReference type="SAM" id="Phobius"/>
    </source>
</evidence>
<evidence type="ECO:0000256" key="3">
    <source>
        <dbReference type="ARBA" id="ARBA00022676"/>
    </source>
</evidence>
<dbReference type="PANTHER" id="PTHR43179">
    <property type="entry name" value="RHAMNOSYLTRANSFERASE WBBL"/>
    <property type="match status" value="1"/>
</dbReference>
<feature type="transmembrane region" description="Helical" evidence="5">
    <location>
        <begin position="303"/>
        <end position="320"/>
    </location>
</feature>
<dbReference type="PANTHER" id="PTHR43179:SF12">
    <property type="entry name" value="GALACTOFURANOSYLTRANSFERASE GLFT2"/>
    <property type="match status" value="1"/>
</dbReference>
<gene>
    <name evidence="7" type="ORF">H6G83_10655</name>
</gene>
<dbReference type="SUPFAM" id="SSF53448">
    <property type="entry name" value="Nucleotide-diphospho-sugar transferases"/>
    <property type="match status" value="1"/>
</dbReference>
<dbReference type="Pfam" id="PF00535">
    <property type="entry name" value="Glycos_transf_2"/>
    <property type="match status" value="1"/>
</dbReference>
<proteinExistence type="inferred from homology"/>
<keyword evidence="5" id="KW-0812">Transmembrane</keyword>
<evidence type="ECO:0000313" key="8">
    <source>
        <dbReference type="Proteomes" id="UP000661112"/>
    </source>
</evidence>
<organism evidence="7 8">
    <name type="scientific">Anabaena azotica FACHB-119</name>
    <dbReference type="NCBI Taxonomy" id="947527"/>
    <lineage>
        <taxon>Bacteria</taxon>
        <taxon>Bacillati</taxon>
        <taxon>Cyanobacteriota</taxon>
        <taxon>Cyanophyceae</taxon>
        <taxon>Nostocales</taxon>
        <taxon>Nostocaceae</taxon>
        <taxon>Anabaena</taxon>
        <taxon>Anabaena azotica</taxon>
    </lineage>
</organism>
<keyword evidence="4" id="KW-0808">Transferase</keyword>
<keyword evidence="5" id="KW-0472">Membrane</keyword>
<keyword evidence="8" id="KW-1185">Reference proteome</keyword>
<feature type="transmembrane region" description="Helical" evidence="5">
    <location>
        <begin position="250"/>
        <end position="267"/>
    </location>
</feature>
<comment type="similarity">
    <text evidence="2">Belongs to the glycosyltransferase 2 family.</text>
</comment>
<accession>A0ABR8D3P6</accession>
<dbReference type="Proteomes" id="UP000661112">
    <property type="component" value="Unassembled WGS sequence"/>
</dbReference>
<evidence type="ECO:0000313" key="7">
    <source>
        <dbReference type="EMBL" id="MBD2501058.1"/>
    </source>
</evidence>
<keyword evidence="3" id="KW-0328">Glycosyltransferase</keyword>
<evidence type="ECO:0000256" key="2">
    <source>
        <dbReference type="ARBA" id="ARBA00006739"/>
    </source>
</evidence>
<comment type="caution">
    <text evidence="7">The sequence shown here is derived from an EMBL/GenBank/DDBJ whole genome shotgun (WGS) entry which is preliminary data.</text>
</comment>
<protein>
    <submittedName>
        <fullName evidence="7">Glycosyltransferase family 2 protein</fullName>
    </submittedName>
</protein>